<feature type="compositionally biased region" description="Pro residues" evidence="1">
    <location>
        <begin position="476"/>
        <end position="487"/>
    </location>
</feature>
<name>A0A316U036_9BASI</name>
<sequence>MPPPTSATNHSRTQADKTQQATSALSSPPDLFSTRLLASPAIHTALASLCSALLDAAITPWWSRLSPTNEPALHDEVERLVSLVGGELARRLEEAEKNGRLAGLLREEVPALLERYIEVWRATQLGLEENGEEGIRIPGTVQDDEAHARRRFEVYTALWPSIYVSSPSSSSFPPPGPHLSHARLRHLSSSLLPFLLPAQELQSPAATALVRDLLAMLLRLALEKGSAGWMWVRAGRKMLEWVAERRRLSGASEKGGEGEREVEGDDEIVLLPSVEEVWSAIAQGCKRALPIAQRGLRASKDLLGFQRQSTQKQEDPPPPYQEEKESPSPPTAGQTTSVTSSTASPSSNYLCLLCTMLNLPATYTGKMVQGAITMLRLFGSQKLDSLLYTALSSHLSRESHYLSLLQTLRSTLLTAQGTFPPPSAPPSLEVQREEYEEFLSVLVREGPEMLDMGMGMGMGIGGEWIMSILLSGSSPTSPPSTPPPPPSRTCTPPHHPATQPAAAVAAAARGQIESLRPLLDPLLSPAACWTRMDLVGRVEEKEMIIPRVYEMLQSPCRSTSYHQH</sequence>
<organism evidence="3 4">
    <name type="scientific">Pseudomicrostroma glucosiphilum</name>
    <dbReference type="NCBI Taxonomy" id="1684307"/>
    <lineage>
        <taxon>Eukaryota</taxon>
        <taxon>Fungi</taxon>
        <taxon>Dikarya</taxon>
        <taxon>Basidiomycota</taxon>
        <taxon>Ustilaginomycotina</taxon>
        <taxon>Exobasidiomycetes</taxon>
        <taxon>Microstromatales</taxon>
        <taxon>Microstromatales incertae sedis</taxon>
        <taxon>Pseudomicrostroma</taxon>
    </lineage>
</organism>
<feature type="region of interest" description="Disordered" evidence="1">
    <location>
        <begin position="471"/>
        <end position="499"/>
    </location>
</feature>
<feature type="region of interest" description="Disordered" evidence="1">
    <location>
        <begin position="305"/>
        <end position="344"/>
    </location>
</feature>
<feature type="compositionally biased region" description="Polar residues" evidence="1">
    <location>
        <begin position="1"/>
        <end position="26"/>
    </location>
</feature>
<proteinExistence type="predicted"/>
<keyword evidence="4" id="KW-1185">Reference proteome</keyword>
<dbReference type="RefSeq" id="XP_025345750.1">
    <property type="nucleotide sequence ID" value="XM_025495440.1"/>
</dbReference>
<dbReference type="EMBL" id="KZ819335">
    <property type="protein sequence ID" value="PWN18590.1"/>
    <property type="molecule type" value="Genomic_DNA"/>
</dbReference>
<evidence type="ECO:0000256" key="1">
    <source>
        <dbReference type="SAM" id="MobiDB-lite"/>
    </source>
</evidence>
<accession>A0A316U036</accession>
<dbReference type="InterPro" id="IPR003114">
    <property type="entry name" value="Phox_assoc"/>
</dbReference>
<gene>
    <name evidence="3" type="ORF">BCV69DRAFT_67377</name>
</gene>
<dbReference type="AlphaFoldDB" id="A0A316U036"/>
<dbReference type="Pfam" id="PF02194">
    <property type="entry name" value="PXA"/>
    <property type="match status" value="1"/>
</dbReference>
<reference evidence="3 4" key="1">
    <citation type="journal article" date="2018" name="Mol. Biol. Evol.">
        <title>Broad Genomic Sampling Reveals a Smut Pathogenic Ancestry of the Fungal Clade Ustilaginomycotina.</title>
        <authorList>
            <person name="Kijpornyongpan T."/>
            <person name="Mondo S.J."/>
            <person name="Barry K."/>
            <person name="Sandor L."/>
            <person name="Lee J."/>
            <person name="Lipzen A."/>
            <person name="Pangilinan J."/>
            <person name="LaButti K."/>
            <person name="Hainaut M."/>
            <person name="Henrissat B."/>
            <person name="Grigoriev I.V."/>
            <person name="Spatafora J.W."/>
            <person name="Aime M.C."/>
        </authorList>
    </citation>
    <scope>NUCLEOTIDE SEQUENCE [LARGE SCALE GENOMIC DNA]</scope>
    <source>
        <strain evidence="3 4">MCA 4718</strain>
    </source>
</reference>
<dbReference type="Proteomes" id="UP000245942">
    <property type="component" value="Unassembled WGS sequence"/>
</dbReference>
<evidence type="ECO:0000259" key="2">
    <source>
        <dbReference type="Pfam" id="PF02194"/>
    </source>
</evidence>
<evidence type="ECO:0000313" key="4">
    <source>
        <dbReference type="Proteomes" id="UP000245942"/>
    </source>
</evidence>
<feature type="region of interest" description="Disordered" evidence="1">
    <location>
        <begin position="1"/>
        <end position="27"/>
    </location>
</feature>
<feature type="domain" description="PXA" evidence="2">
    <location>
        <begin position="39"/>
        <end position="231"/>
    </location>
</feature>
<feature type="compositionally biased region" description="Low complexity" evidence="1">
    <location>
        <begin position="488"/>
        <end position="499"/>
    </location>
</feature>
<dbReference type="GeneID" id="37017174"/>
<evidence type="ECO:0000313" key="3">
    <source>
        <dbReference type="EMBL" id="PWN18590.1"/>
    </source>
</evidence>
<feature type="compositionally biased region" description="Low complexity" evidence="1">
    <location>
        <begin position="335"/>
        <end position="344"/>
    </location>
</feature>
<protein>
    <recommendedName>
        <fullName evidence="2">PXA domain-containing protein</fullName>
    </recommendedName>
</protein>